<feature type="domain" description="Metalloprotease TldD/E C-terminal" evidence="6">
    <location>
        <begin position="230"/>
        <end position="466"/>
    </location>
</feature>
<dbReference type="HOGENOM" id="CLU_026425_1_2_2"/>
<keyword evidence="9" id="KW-1185">Reference proteome</keyword>
<dbReference type="PIRSF" id="PIRSF004919">
    <property type="entry name" value="TldD"/>
    <property type="match status" value="1"/>
</dbReference>
<organism evidence="8 9">
    <name type="scientific">Ignisphaera aggregans (strain DSM 17230 / JCM 13409 / AQ1.S1)</name>
    <dbReference type="NCBI Taxonomy" id="583356"/>
    <lineage>
        <taxon>Archaea</taxon>
        <taxon>Thermoproteota</taxon>
        <taxon>Thermoprotei</taxon>
        <taxon>Desulfurococcales</taxon>
        <taxon>Desulfurococcaceae</taxon>
        <taxon>Ignisphaera</taxon>
    </lineage>
</organism>
<dbReference type="Pfam" id="PF01523">
    <property type="entry name" value="PmbA_TldD_1st"/>
    <property type="match status" value="1"/>
</dbReference>
<evidence type="ECO:0000313" key="8">
    <source>
        <dbReference type="EMBL" id="ADM27422.1"/>
    </source>
</evidence>
<dbReference type="GO" id="GO:0006508">
    <property type="term" value="P:proteolysis"/>
    <property type="evidence" value="ECO:0007669"/>
    <property type="project" value="UniProtKB-KW"/>
</dbReference>
<dbReference type="InterPro" id="IPR002510">
    <property type="entry name" value="Metalloprtase-TldD/E_N"/>
</dbReference>
<evidence type="ECO:0000259" key="6">
    <source>
        <dbReference type="Pfam" id="PF19289"/>
    </source>
</evidence>
<keyword evidence="2" id="KW-0645">Protease</keyword>
<protein>
    <submittedName>
        <fullName evidence="8">Peptidase U62 modulator of DNA gyrase</fullName>
    </submittedName>
</protein>
<evidence type="ECO:0000313" key="9">
    <source>
        <dbReference type="Proteomes" id="UP000001304"/>
    </source>
</evidence>
<evidence type="ECO:0000256" key="1">
    <source>
        <dbReference type="ARBA" id="ARBA00005836"/>
    </source>
</evidence>
<dbReference type="InterPro" id="IPR045570">
    <property type="entry name" value="Metalloprtase-TldD/E_cen_dom"/>
</dbReference>
<evidence type="ECO:0000259" key="5">
    <source>
        <dbReference type="Pfam" id="PF01523"/>
    </source>
</evidence>
<reference evidence="8 9" key="1">
    <citation type="journal article" date="2010" name="Stand. Genomic Sci.">
        <title>Complete genome sequence of Ignisphaera aggregans type strain (AQ1.S1).</title>
        <authorList>
            <person name="Goker M."/>
            <person name="Held B."/>
            <person name="Lapidus A."/>
            <person name="Nolan M."/>
            <person name="Spring S."/>
            <person name="Yasawong M."/>
            <person name="Lucas S."/>
            <person name="Glavina Del Rio T."/>
            <person name="Tice H."/>
            <person name="Cheng J.F."/>
            <person name="Goodwin L."/>
            <person name="Tapia R."/>
            <person name="Pitluck S."/>
            <person name="Liolios K."/>
            <person name="Ivanova N."/>
            <person name="Mavromatis K."/>
            <person name="Mikhailova N."/>
            <person name="Pati A."/>
            <person name="Chen A."/>
            <person name="Palaniappan K."/>
            <person name="Brambilla E."/>
            <person name="Land M."/>
            <person name="Hauser L."/>
            <person name="Chang Y.J."/>
            <person name="Jeffries C.D."/>
            <person name="Brettin T."/>
            <person name="Detter J.C."/>
            <person name="Han C."/>
            <person name="Rohde M."/>
            <person name="Sikorski J."/>
            <person name="Woyke T."/>
            <person name="Bristow J."/>
            <person name="Eisen J.A."/>
            <person name="Markowitz V."/>
            <person name="Hugenholtz P."/>
            <person name="Kyrpides N.C."/>
            <person name="Klenk H.P."/>
        </authorList>
    </citation>
    <scope>NUCLEOTIDE SEQUENCE [LARGE SCALE GENOMIC DNA]</scope>
    <source>
        <strain evidence="9">DSM 17230 / JCM 13409 / AQ1.S1</strain>
    </source>
</reference>
<dbReference type="InterPro" id="IPR035068">
    <property type="entry name" value="TldD/PmbA_N"/>
</dbReference>
<dbReference type="PANTHER" id="PTHR30624:SF0">
    <property type="entry name" value="METALLOPROTEASE SLR0863"/>
    <property type="match status" value="1"/>
</dbReference>
<gene>
    <name evidence="8" type="ordered locus">Igag_0588</name>
</gene>
<dbReference type="Proteomes" id="UP000001304">
    <property type="component" value="Chromosome"/>
</dbReference>
<evidence type="ECO:0000259" key="7">
    <source>
        <dbReference type="Pfam" id="PF19290"/>
    </source>
</evidence>
<name>E0SSF0_IGNAA</name>
<dbReference type="AlphaFoldDB" id="E0SSF0"/>
<keyword evidence="4" id="KW-0482">Metalloprotease</keyword>
<dbReference type="Pfam" id="PF19290">
    <property type="entry name" value="PmbA_TldD_2nd"/>
    <property type="match status" value="1"/>
</dbReference>
<dbReference type="InterPro" id="IPR045569">
    <property type="entry name" value="Metalloprtase-TldD/E_C"/>
</dbReference>
<dbReference type="BioCyc" id="IAGG583356:GHAH-588-MONOMER"/>
<dbReference type="SUPFAM" id="SSF111283">
    <property type="entry name" value="Putative modulator of DNA gyrase, PmbA/TldD"/>
    <property type="match status" value="1"/>
</dbReference>
<accession>E0SSF0</accession>
<evidence type="ECO:0000256" key="3">
    <source>
        <dbReference type="ARBA" id="ARBA00022801"/>
    </source>
</evidence>
<dbReference type="EMBL" id="CP002098">
    <property type="protein sequence ID" value="ADM27422.1"/>
    <property type="molecule type" value="Genomic_DNA"/>
</dbReference>
<evidence type="ECO:0000256" key="2">
    <source>
        <dbReference type="ARBA" id="ARBA00022670"/>
    </source>
</evidence>
<evidence type="ECO:0000256" key="4">
    <source>
        <dbReference type="ARBA" id="ARBA00023049"/>
    </source>
</evidence>
<feature type="domain" description="Metalloprotease TldD/E N-terminal" evidence="5">
    <location>
        <begin position="25"/>
        <end position="87"/>
    </location>
</feature>
<feature type="domain" description="Metalloprotease TldD/E central" evidence="7">
    <location>
        <begin position="116"/>
        <end position="221"/>
    </location>
</feature>
<dbReference type="GO" id="GO:0005829">
    <property type="term" value="C:cytosol"/>
    <property type="evidence" value="ECO:0007669"/>
    <property type="project" value="TreeGrafter"/>
</dbReference>
<dbReference type="InterPro" id="IPR025502">
    <property type="entry name" value="TldD"/>
</dbReference>
<dbReference type="KEGG" id="iag:Igag_0588"/>
<keyword evidence="3" id="KW-0378">Hydrolase</keyword>
<dbReference type="Gene3D" id="3.30.2290.10">
    <property type="entry name" value="PmbA/TldD superfamily"/>
    <property type="match status" value="1"/>
</dbReference>
<dbReference type="InterPro" id="IPR036059">
    <property type="entry name" value="TldD/PmbA_sf"/>
</dbReference>
<dbReference type="PANTHER" id="PTHR30624">
    <property type="entry name" value="UNCHARACTERIZED PROTEIN TLDD AND PMBA"/>
    <property type="match status" value="1"/>
</dbReference>
<proteinExistence type="inferred from homology"/>
<sequence length="467" mass="50934">MNISIDLGKDILNIALSRGASEAIIRLQDRVYEQIVFDGGIIRSYGYSRVSGIGIRVVVDGGIGYSYTTSFDRDSIVSAIDRAISQARAMSRYGYRRILADAKGVKTRFSTEVRINPLDVDPTKKIELISKLNRDSMSREGIVSAITRYGFERDRRFIVSSYGAEAESDISIIGISHTAIARTGDAMERVYDQKTFVGGYEYIERFDWDRFVEEIDRLAISASKASTPSPGTYIAVVDNALVGLLLHEAFGHASEGDQVVSNSSVLINKIGEKVASELVTIYDDGVVEGGYPVPFDDEGIAKSRTTVVENGVLKHYLNSRYTSYELRQSVTGNARAQDITFDSIVRQTNFYLAPGDAEVEELFEDISMGIYLRGRGAMGGEVNPAMGTFTFSIGPSYIIRNGEIGEIVRGVTVSGNILEVLKEVDMVAKDLNITTSVFGGCGKEGQLARVGDGGPHIRVRKIVVGGG</sequence>
<dbReference type="Pfam" id="PF19289">
    <property type="entry name" value="PmbA_TldD_3rd"/>
    <property type="match status" value="1"/>
</dbReference>
<dbReference type="InterPro" id="IPR051463">
    <property type="entry name" value="Peptidase_U62_metallo"/>
</dbReference>
<dbReference type="GO" id="GO:0008237">
    <property type="term" value="F:metallopeptidase activity"/>
    <property type="evidence" value="ECO:0007669"/>
    <property type="project" value="UniProtKB-KW"/>
</dbReference>
<dbReference type="STRING" id="583356.Igag_0588"/>
<comment type="similarity">
    <text evidence="1">Belongs to the peptidase U62 family.</text>
</comment>